<evidence type="ECO:0000259" key="3">
    <source>
        <dbReference type="Pfam" id="PF04564"/>
    </source>
</evidence>
<dbReference type="RefSeq" id="WP_170131845.1">
    <property type="nucleotide sequence ID" value="NZ_LR699114.1"/>
</dbReference>
<proteinExistence type="predicted"/>
<feature type="domain" description="U-box" evidence="3">
    <location>
        <begin position="96"/>
        <end position="170"/>
    </location>
</feature>
<organism evidence="4 5">
    <name type="scientific">Aquicella lusitana</name>
    <dbReference type="NCBI Taxonomy" id="254246"/>
    <lineage>
        <taxon>Bacteria</taxon>
        <taxon>Pseudomonadati</taxon>
        <taxon>Pseudomonadota</taxon>
        <taxon>Gammaproteobacteria</taxon>
        <taxon>Legionellales</taxon>
        <taxon>Coxiellaceae</taxon>
        <taxon>Aquicella</taxon>
    </lineage>
</organism>
<feature type="compositionally biased region" description="Basic and acidic residues" evidence="1">
    <location>
        <begin position="198"/>
        <end position="214"/>
    </location>
</feature>
<evidence type="ECO:0000256" key="2">
    <source>
        <dbReference type="SAM" id="Phobius"/>
    </source>
</evidence>
<dbReference type="AlphaFoldDB" id="A0A370GF64"/>
<evidence type="ECO:0000313" key="4">
    <source>
        <dbReference type="EMBL" id="RDI41836.1"/>
    </source>
</evidence>
<dbReference type="InterPro" id="IPR013083">
    <property type="entry name" value="Znf_RING/FYVE/PHD"/>
</dbReference>
<feature type="transmembrane region" description="Helical" evidence="2">
    <location>
        <begin position="23"/>
        <end position="43"/>
    </location>
</feature>
<keyword evidence="2" id="KW-1133">Transmembrane helix</keyword>
<gene>
    <name evidence="4" type="ORF">C8D86_11753</name>
</gene>
<sequence length="233" mass="26165">MDRFQYMHGREATFDLECLESNLSSFFVPVIAISLLAGAAGFLRSEPAPVGEQEQNDPAPEEQASTVTTHLEALQSKVTANEFEKRLEAINYTGEIPGWAKCPISLTIMSDPYTTVTDDPNQSQTFDKSSLALIKPAHDSLVYCPLTRAVIKDIIFARNLKEAINDWVCRLEEKYAKEQKEVKSEEMTFSFSPSLFKPSDEGIEKKVQNPSDKDIEKKVQIASIEQYSQFNVS</sequence>
<evidence type="ECO:0000256" key="1">
    <source>
        <dbReference type="SAM" id="MobiDB-lite"/>
    </source>
</evidence>
<name>A0A370GF64_9COXI</name>
<comment type="caution">
    <text evidence="4">The sequence shown here is derived from an EMBL/GenBank/DDBJ whole genome shotgun (WGS) entry which is preliminary data.</text>
</comment>
<dbReference type="EMBL" id="QQAX01000017">
    <property type="protein sequence ID" value="RDI41836.1"/>
    <property type="molecule type" value="Genomic_DNA"/>
</dbReference>
<keyword evidence="2" id="KW-0472">Membrane</keyword>
<dbReference type="SUPFAM" id="SSF57850">
    <property type="entry name" value="RING/U-box"/>
    <property type="match status" value="1"/>
</dbReference>
<dbReference type="Gene3D" id="3.30.40.10">
    <property type="entry name" value="Zinc/RING finger domain, C3HC4 (zinc finger)"/>
    <property type="match status" value="1"/>
</dbReference>
<dbReference type="GO" id="GO:0016567">
    <property type="term" value="P:protein ubiquitination"/>
    <property type="evidence" value="ECO:0007669"/>
    <property type="project" value="InterPro"/>
</dbReference>
<dbReference type="InterPro" id="IPR003613">
    <property type="entry name" value="Ubox_domain"/>
</dbReference>
<accession>A0A370GF64</accession>
<dbReference type="GO" id="GO:0004842">
    <property type="term" value="F:ubiquitin-protein transferase activity"/>
    <property type="evidence" value="ECO:0007669"/>
    <property type="project" value="InterPro"/>
</dbReference>
<keyword evidence="5" id="KW-1185">Reference proteome</keyword>
<evidence type="ECO:0000313" key="5">
    <source>
        <dbReference type="Proteomes" id="UP000254720"/>
    </source>
</evidence>
<keyword evidence="2" id="KW-0812">Transmembrane</keyword>
<feature type="region of interest" description="Disordered" evidence="1">
    <location>
        <begin position="192"/>
        <end position="214"/>
    </location>
</feature>
<protein>
    <submittedName>
        <fullName evidence="4">U-box domain-containing protein</fullName>
    </submittedName>
</protein>
<dbReference type="Pfam" id="PF04564">
    <property type="entry name" value="U-box"/>
    <property type="match status" value="1"/>
</dbReference>
<dbReference type="Proteomes" id="UP000254720">
    <property type="component" value="Unassembled WGS sequence"/>
</dbReference>
<reference evidence="4 5" key="1">
    <citation type="submission" date="2018-07" db="EMBL/GenBank/DDBJ databases">
        <title>Genomic Encyclopedia of Type Strains, Phase IV (KMG-IV): sequencing the most valuable type-strain genomes for metagenomic binning, comparative biology and taxonomic classification.</title>
        <authorList>
            <person name="Goeker M."/>
        </authorList>
    </citation>
    <scope>NUCLEOTIDE SEQUENCE [LARGE SCALE GENOMIC DNA]</scope>
    <source>
        <strain evidence="4 5">DSM 16500</strain>
    </source>
</reference>